<dbReference type="CDD" id="cd06223">
    <property type="entry name" value="PRTases_typeI"/>
    <property type="match status" value="1"/>
</dbReference>
<feature type="domain" description="Phosphoribosyltransferase" evidence="3">
    <location>
        <begin position="22"/>
        <end position="163"/>
    </location>
</feature>
<dbReference type="Proteomes" id="UP000229362">
    <property type="component" value="Unassembled WGS sequence"/>
</dbReference>
<sequence length="171" mass="19379">MQPTVNEYYDKSEGDLELGWEDVEAAAYSIIQSMKDDGFEPDIIISIARSGLIPAALISYAMGNKELYVIKVDFSKNQKISHRQDMREKPKISQGLDKDVEGLKVLVVDEVVISGETLKMVSNYLGMKHPAEAKYAVLYRQPWSQFTPDYCGKEVTAWPIFPWKRLKNGNA</sequence>
<dbReference type="PANTHER" id="PTHR43363">
    <property type="entry name" value="HYPOXANTHINE PHOSPHORIBOSYLTRANSFERASE"/>
    <property type="match status" value="1"/>
</dbReference>
<evidence type="ECO:0000256" key="2">
    <source>
        <dbReference type="ARBA" id="ARBA00022679"/>
    </source>
</evidence>
<dbReference type="AlphaFoldDB" id="A0A2M6W277"/>
<keyword evidence="1 4" id="KW-0328">Glycosyltransferase</keyword>
<dbReference type="GO" id="GO:0016757">
    <property type="term" value="F:glycosyltransferase activity"/>
    <property type="evidence" value="ECO:0007669"/>
    <property type="project" value="UniProtKB-KW"/>
</dbReference>
<comment type="caution">
    <text evidence="4">The sequence shown here is derived from an EMBL/GenBank/DDBJ whole genome shotgun (WGS) entry which is preliminary data.</text>
</comment>
<protein>
    <submittedName>
        <fullName evidence="4">Phosphoribosyltransferase</fullName>
    </submittedName>
</protein>
<dbReference type="Gene3D" id="3.40.50.2020">
    <property type="match status" value="1"/>
</dbReference>
<reference evidence="5" key="1">
    <citation type="submission" date="2017-09" db="EMBL/GenBank/DDBJ databases">
        <title>Depth-based differentiation of microbial function through sediment-hosted aquifers and enrichment of novel symbionts in the deep terrestrial subsurface.</title>
        <authorList>
            <person name="Probst A.J."/>
            <person name="Ladd B."/>
            <person name="Jarett J.K."/>
            <person name="Geller-Mcgrath D.E."/>
            <person name="Sieber C.M.K."/>
            <person name="Emerson J.B."/>
            <person name="Anantharaman K."/>
            <person name="Thomas B.C."/>
            <person name="Malmstrom R."/>
            <person name="Stieglmeier M."/>
            <person name="Klingl A."/>
            <person name="Woyke T."/>
            <person name="Ryan C.M."/>
            <person name="Banfield J.F."/>
        </authorList>
    </citation>
    <scope>NUCLEOTIDE SEQUENCE [LARGE SCALE GENOMIC DNA]</scope>
</reference>
<evidence type="ECO:0000313" key="4">
    <source>
        <dbReference type="EMBL" id="PIT86904.1"/>
    </source>
</evidence>
<evidence type="ECO:0000313" key="5">
    <source>
        <dbReference type="Proteomes" id="UP000229362"/>
    </source>
</evidence>
<organism evidence="4 5">
    <name type="scientific">Candidatus Magasanikbacteria bacterium CG10_big_fil_rev_8_21_14_0_10_43_6</name>
    <dbReference type="NCBI Taxonomy" id="1974650"/>
    <lineage>
        <taxon>Bacteria</taxon>
        <taxon>Candidatus Magasanikiibacteriota</taxon>
    </lineage>
</organism>
<evidence type="ECO:0000259" key="3">
    <source>
        <dbReference type="Pfam" id="PF00156"/>
    </source>
</evidence>
<gene>
    <name evidence="4" type="ORF">COU33_00565</name>
</gene>
<dbReference type="InterPro" id="IPR029057">
    <property type="entry name" value="PRTase-like"/>
</dbReference>
<proteinExistence type="predicted"/>
<name>A0A2M6W277_9BACT</name>
<dbReference type="Pfam" id="PF00156">
    <property type="entry name" value="Pribosyltran"/>
    <property type="match status" value="1"/>
</dbReference>
<evidence type="ECO:0000256" key="1">
    <source>
        <dbReference type="ARBA" id="ARBA00022676"/>
    </source>
</evidence>
<accession>A0A2M6W277</accession>
<dbReference type="InterPro" id="IPR000836">
    <property type="entry name" value="PRTase_dom"/>
</dbReference>
<dbReference type="PANTHER" id="PTHR43363:SF1">
    <property type="entry name" value="HYPOXANTHINE-GUANINE PHOSPHORIBOSYLTRANSFERASE"/>
    <property type="match status" value="1"/>
</dbReference>
<dbReference type="SUPFAM" id="SSF53271">
    <property type="entry name" value="PRTase-like"/>
    <property type="match status" value="1"/>
</dbReference>
<keyword evidence="2 4" id="KW-0808">Transferase</keyword>
<dbReference type="EMBL" id="PFBZ01000022">
    <property type="protein sequence ID" value="PIT86904.1"/>
    <property type="molecule type" value="Genomic_DNA"/>
</dbReference>